<dbReference type="InterPro" id="IPR019239">
    <property type="entry name" value="VapB_antitoxin"/>
</dbReference>
<dbReference type="RefSeq" id="WP_092194550.1">
    <property type="nucleotide sequence ID" value="NZ_FOTO01000022.1"/>
</dbReference>
<sequence>MRTNIVIDDHLMGQALELSGLKTKKEAVEEGLRLLIAMKKQESIRQFRGKLAWAGDLDAMRKDS</sequence>
<dbReference type="OrthoDB" id="9805830at2"/>
<comment type="caution">
    <text evidence="1">The sequence shown here is derived from an EMBL/GenBank/DDBJ whole genome shotgun (WGS) entry which is preliminary data.</text>
</comment>
<dbReference type="Pfam" id="PF09957">
    <property type="entry name" value="VapB_antitoxin"/>
    <property type="match status" value="1"/>
</dbReference>
<keyword evidence="2" id="KW-1185">Reference proteome</keyword>
<dbReference type="AlphaFoldDB" id="A0A8G2F664"/>
<reference evidence="1 2" key="1">
    <citation type="submission" date="2016-10" db="EMBL/GenBank/DDBJ databases">
        <authorList>
            <person name="Varghese N."/>
            <person name="Submissions S."/>
        </authorList>
    </citation>
    <scope>NUCLEOTIDE SEQUENCE [LARGE SCALE GENOMIC DNA]</scope>
    <source>
        <strain evidence="1 2">DSM 1741</strain>
    </source>
</reference>
<accession>A0A8G2F664</accession>
<protein>
    <submittedName>
        <fullName evidence="1">Transcription regulator of the Arc/MetJ class</fullName>
    </submittedName>
</protein>
<evidence type="ECO:0000313" key="2">
    <source>
        <dbReference type="Proteomes" id="UP000199581"/>
    </source>
</evidence>
<proteinExistence type="predicted"/>
<evidence type="ECO:0000313" key="1">
    <source>
        <dbReference type="EMBL" id="SFM21615.1"/>
    </source>
</evidence>
<organism evidence="1 2">
    <name type="scientific">Desulfomicrobium norvegicum (strain DSM 1741 / NCIMB 8310)</name>
    <name type="common">Desulfovibrio baculatus (strain Norway 4)</name>
    <name type="synonym">Desulfovibrio desulfuricans (strain Norway 4)</name>
    <dbReference type="NCBI Taxonomy" id="52561"/>
    <lineage>
        <taxon>Bacteria</taxon>
        <taxon>Pseudomonadati</taxon>
        <taxon>Thermodesulfobacteriota</taxon>
        <taxon>Desulfovibrionia</taxon>
        <taxon>Desulfovibrionales</taxon>
        <taxon>Desulfomicrobiaceae</taxon>
        <taxon>Desulfomicrobium</taxon>
    </lineage>
</organism>
<dbReference type="Proteomes" id="UP000199581">
    <property type="component" value="Unassembled WGS sequence"/>
</dbReference>
<name>A0A8G2F664_DESNO</name>
<gene>
    <name evidence="1" type="ORF">SAMN05421830_1221</name>
</gene>
<dbReference type="EMBL" id="FOTO01000022">
    <property type="protein sequence ID" value="SFM21615.1"/>
    <property type="molecule type" value="Genomic_DNA"/>
</dbReference>